<feature type="chain" id="PRO_5039931209" evidence="7">
    <location>
        <begin position="22"/>
        <end position="240"/>
    </location>
</feature>
<organism evidence="9 10">
    <name type="scientific">Cyprinus carpio carpio</name>
    <dbReference type="NCBI Taxonomy" id="630221"/>
    <lineage>
        <taxon>Eukaryota</taxon>
        <taxon>Metazoa</taxon>
        <taxon>Chordata</taxon>
        <taxon>Craniata</taxon>
        <taxon>Vertebrata</taxon>
        <taxon>Euteleostomi</taxon>
        <taxon>Actinopterygii</taxon>
        <taxon>Neopterygii</taxon>
        <taxon>Teleostei</taxon>
        <taxon>Ostariophysi</taxon>
        <taxon>Cypriniformes</taxon>
        <taxon>Cyprinidae</taxon>
        <taxon>Cyprininae</taxon>
        <taxon>Cyprinus</taxon>
    </lineage>
</organism>
<feature type="signal peptide" evidence="7">
    <location>
        <begin position="1"/>
        <end position="21"/>
    </location>
</feature>
<reference evidence="9" key="2">
    <citation type="submission" date="2025-09" db="UniProtKB">
        <authorList>
            <consortium name="Ensembl"/>
        </authorList>
    </citation>
    <scope>IDENTIFICATION</scope>
</reference>
<evidence type="ECO:0000256" key="4">
    <source>
        <dbReference type="ARBA" id="ARBA00022656"/>
    </source>
</evidence>
<dbReference type="InterPro" id="IPR036880">
    <property type="entry name" value="Kunitz_BPTI_sf"/>
</dbReference>
<dbReference type="SUPFAM" id="SSF57362">
    <property type="entry name" value="BPTI-like"/>
    <property type="match status" value="2"/>
</dbReference>
<dbReference type="GeneTree" id="ENSGT00940000169460"/>
<dbReference type="InterPro" id="IPR020901">
    <property type="entry name" value="Prtase_inh_Kunz-CS"/>
</dbReference>
<keyword evidence="10" id="KW-1185">Reference proteome</keyword>
<keyword evidence="6" id="KW-1133">Transmembrane helix</keyword>
<evidence type="ECO:0000313" key="9">
    <source>
        <dbReference type="Ensembl" id="ENSCCRP00000009722.2"/>
    </source>
</evidence>
<proteinExistence type="inferred from homology"/>
<dbReference type="PANTHER" id="PTHR10083:SF217">
    <property type="entry name" value="BOOPHILIN-H2"/>
    <property type="match status" value="1"/>
</dbReference>
<dbReference type="SMART" id="SM00131">
    <property type="entry name" value="KU"/>
    <property type="match status" value="2"/>
</dbReference>
<sequence length="240" mass="26321">MRRSTLCVLLLALLGLGGLSASSLGPRCTDPRDEGKGNEKLLKYFYDPQTQLCVPFFYKGEGGSSNRFSSDKECVKACSPKAQEIYPDDGKTINKCAPYLMIGHECSEVLLFMLFPLCPSDKACSLPKAEGTCFAMIPKYYYDNEEKMCLMFLYRGCSGNANRFNSREECQTMCGARSGRLLGDLPNPDEKTVDAGLIVGVLGGIVFAAAVISAIVMFVLQKKSKKAERKPVPTSDIELK</sequence>
<evidence type="ECO:0000256" key="7">
    <source>
        <dbReference type="SAM" id="SignalP"/>
    </source>
</evidence>
<dbReference type="Gene3D" id="4.10.410.10">
    <property type="entry name" value="Pancreatic trypsin inhibitor Kunitz domain"/>
    <property type="match status" value="2"/>
</dbReference>
<evidence type="ECO:0000313" key="10">
    <source>
        <dbReference type="Proteomes" id="UP001108240"/>
    </source>
</evidence>
<feature type="domain" description="BPTI/Kunitz inhibitor" evidence="8">
    <location>
        <begin position="28"/>
        <end position="78"/>
    </location>
</feature>
<dbReference type="PANTHER" id="PTHR10083">
    <property type="entry name" value="KUNITZ-TYPE PROTEASE INHIBITOR-RELATED"/>
    <property type="match status" value="1"/>
</dbReference>
<keyword evidence="6" id="KW-0472">Membrane</keyword>
<dbReference type="Pfam" id="PF00014">
    <property type="entry name" value="Kunitz_BPTI"/>
    <property type="match status" value="2"/>
</dbReference>
<dbReference type="Ensembl" id="ENSCCRT00000010635.2">
    <property type="protein sequence ID" value="ENSCCRP00000009722.2"/>
    <property type="gene ID" value="ENSCCRG00000005704.2"/>
</dbReference>
<comment type="similarity">
    <text evidence="2">Belongs to the venom Kunitz-type family.</text>
</comment>
<keyword evidence="3" id="KW-0964">Secreted</keyword>
<protein>
    <submittedName>
        <fullName evidence="9">Tissue factor pathway inhibitor-like</fullName>
    </submittedName>
</protein>
<dbReference type="PROSITE" id="PS00280">
    <property type="entry name" value="BPTI_KUNITZ_1"/>
    <property type="match status" value="1"/>
</dbReference>
<dbReference type="CDD" id="cd00109">
    <property type="entry name" value="Kunitz-type"/>
    <property type="match status" value="1"/>
</dbReference>
<evidence type="ECO:0000256" key="2">
    <source>
        <dbReference type="ARBA" id="ARBA00008415"/>
    </source>
</evidence>
<name>A0A8C1A4R8_CYPCA</name>
<keyword evidence="7" id="KW-0732">Signal</keyword>
<dbReference type="PRINTS" id="PR00759">
    <property type="entry name" value="BASICPTASE"/>
</dbReference>
<dbReference type="InterPro" id="IPR050098">
    <property type="entry name" value="TFPI/VKTCI-like"/>
</dbReference>
<feature type="domain" description="BPTI/Kunitz inhibitor" evidence="8">
    <location>
        <begin position="124"/>
        <end position="174"/>
    </location>
</feature>
<feature type="transmembrane region" description="Helical" evidence="6">
    <location>
        <begin position="195"/>
        <end position="220"/>
    </location>
</feature>
<dbReference type="GO" id="GO:0005615">
    <property type="term" value="C:extracellular space"/>
    <property type="evidence" value="ECO:0007669"/>
    <property type="project" value="TreeGrafter"/>
</dbReference>
<evidence type="ECO:0000256" key="5">
    <source>
        <dbReference type="ARBA" id="ARBA00023157"/>
    </source>
</evidence>
<dbReference type="AlphaFoldDB" id="A0A8C1A4R8"/>
<dbReference type="InterPro" id="IPR002223">
    <property type="entry name" value="Kunitz_BPTI"/>
</dbReference>
<dbReference type="PROSITE" id="PS50279">
    <property type="entry name" value="BPTI_KUNITZ_2"/>
    <property type="match status" value="2"/>
</dbReference>
<keyword evidence="6" id="KW-0812">Transmembrane</keyword>
<evidence type="ECO:0000256" key="3">
    <source>
        <dbReference type="ARBA" id="ARBA00022525"/>
    </source>
</evidence>
<evidence type="ECO:0000256" key="6">
    <source>
        <dbReference type="SAM" id="Phobius"/>
    </source>
</evidence>
<evidence type="ECO:0000259" key="8">
    <source>
        <dbReference type="PROSITE" id="PS50279"/>
    </source>
</evidence>
<keyword evidence="4" id="KW-0800">Toxin</keyword>
<keyword evidence="5" id="KW-1015">Disulfide bond</keyword>
<evidence type="ECO:0000256" key="1">
    <source>
        <dbReference type="ARBA" id="ARBA00004613"/>
    </source>
</evidence>
<dbReference type="OMA" id="WPESNIP"/>
<dbReference type="CDD" id="cd22593">
    <property type="entry name" value="Kunitz_conkunitzin"/>
    <property type="match status" value="1"/>
</dbReference>
<dbReference type="GO" id="GO:0004867">
    <property type="term" value="F:serine-type endopeptidase inhibitor activity"/>
    <property type="evidence" value="ECO:0007669"/>
    <property type="project" value="InterPro"/>
</dbReference>
<dbReference type="Proteomes" id="UP001108240">
    <property type="component" value="Unplaced"/>
</dbReference>
<accession>A0A8C1A4R8</accession>
<reference evidence="9" key="1">
    <citation type="submission" date="2025-08" db="UniProtKB">
        <authorList>
            <consortium name="Ensembl"/>
        </authorList>
    </citation>
    <scope>IDENTIFICATION</scope>
</reference>
<comment type="subcellular location">
    <subcellularLocation>
        <location evidence="1">Secreted</location>
    </subcellularLocation>
</comment>